<dbReference type="Pfam" id="PF01556">
    <property type="entry name" value="DnaJ_C"/>
    <property type="match status" value="1"/>
</dbReference>
<dbReference type="EMBL" id="MCFF01000001">
    <property type="protein sequence ID" value="ORZ28906.1"/>
    <property type="molecule type" value="Genomic_DNA"/>
</dbReference>
<comment type="caution">
    <text evidence="9">The sequence shown here is derived from an EMBL/GenBank/DDBJ whole genome shotgun (WGS) entry which is preliminary data.</text>
</comment>
<keyword evidence="10" id="KW-1185">Reference proteome</keyword>
<evidence type="ECO:0000256" key="1">
    <source>
        <dbReference type="ARBA" id="ARBA00022723"/>
    </source>
</evidence>
<dbReference type="InterPro" id="IPR012724">
    <property type="entry name" value="DnaJ"/>
</dbReference>
<dbReference type="InterPro" id="IPR044713">
    <property type="entry name" value="DNJA1/2-like"/>
</dbReference>
<sequence length="416" mass="45113">MGGDTKYYDILGVSPNATDAEIKKAYRKLAMKHHPDKNPDAGDKFKEISHAYETLSDPEAREMYDQYGEDGPGGAGGFGFGGMSQEEMFAHMFGGGGFFGGDEFPGAGGRRSKPRRGEDISHNLNVTLEDLYNGKTTKLSLEKNVICGLCHGKGGKAGAVKKCTTCDGRGVKLVVRQIGPGMMQQMQVPCTGCKGQGETMRDKDKCKKCKGNKVVNEKKVMEIFIEKGMRHGEKIPMKGEGDQQPGIETGDVVLVLQQKPHALFERSGADLSCKITIPLVEALCGFSKILITHLDGRGIHVEHPAGKIIRPGEVKKISGEGMPHFKRPHDKGDLYITFEVEFPKDDWLPAGDLKVLEKLLPARGPAAMEPELVDHCILEKGDMDDYGAQSHSGNAYDSDDSEDGHGHGPGVQCAQS</sequence>
<dbReference type="GO" id="GO:0051082">
    <property type="term" value="F:unfolded protein binding"/>
    <property type="evidence" value="ECO:0007669"/>
    <property type="project" value="InterPro"/>
</dbReference>
<dbReference type="PRINTS" id="PR00625">
    <property type="entry name" value="JDOMAIN"/>
</dbReference>
<dbReference type="GO" id="GO:0030544">
    <property type="term" value="F:Hsp70 protein binding"/>
    <property type="evidence" value="ECO:0007669"/>
    <property type="project" value="InterPro"/>
</dbReference>
<feature type="domain" description="J" evidence="7">
    <location>
        <begin position="6"/>
        <end position="68"/>
    </location>
</feature>
<dbReference type="InterPro" id="IPR001623">
    <property type="entry name" value="DnaJ_domain"/>
</dbReference>
<keyword evidence="2" id="KW-0677">Repeat</keyword>
<dbReference type="GeneID" id="33563594"/>
<dbReference type="Gene3D" id="2.60.260.20">
    <property type="entry name" value="Urease metallochaperone UreE, N-terminal domain"/>
    <property type="match status" value="2"/>
</dbReference>
<dbReference type="InterPro" id="IPR036410">
    <property type="entry name" value="HSP_DnaJ_Cys-rich_dom_sf"/>
</dbReference>
<feature type="zinc finger region" description="CR-type" evidence="5">
    <location>
        <begin position="134"/>
        <end position="218"/>
    </location>
</feature>
<dbReference type="GO" id="GO:0006457">
    <property type="term" value="P:protein folding"/>
    <property type="evidence" value="ECO:0007669"/>
    <property type="project" value="InterPro"/>
</dbReference>
<dbReference type="PROSITE" id="PS51188">
    <property type="entry name" value="ZF_CR"/>
    <property type="match status" value="1"/>
</dbReference>
<proteinExistence type="inferred from homology"/>
<dbReference type="Pfam" id="PF00684">
    <property type="entry name" value="DnaJ_CXXCXGXG"/>
    <property type="match status" value="1"/>
</dbReference>
<keyword evidence="1 5" id="KW-0479">Metal-binding</keyword>
<evidence type="ECO:0000259" key="8">
    <source>
        <dbReference type="PROSITE" id="PS51188"/>
    </source>
</evidence>
<name>A0A1Y2H2Y8_9FUNG</name>
<dbReference type="GO" id="GO:0005524">
    <property type="term" value="F:ATP binding"/>
    <property type="evidence" value="ECO:0007669"/>
    <property type="project" value="InterPro"/>
</dbReference>
<dbReference type="InParanoid" id="A0A1Y2H2Y8"/>
<dbReference type="HAMAP" id="MF_01152">
    <property type="entry name" value="DnaJ"/>
    <property type="match status" value="1"/>
</dbReference>
<dbReference type="InterPro" id="IPR001305">
    <property type="entry name" value="HSP_DnaJ_Cys-rich_dom"/>
</dbReference>
<dbReference type="Proteomes" id="UP000193648">
    <property type="component" value="Unassembled WGS sequence"/>
</dbReference>
<dbReference type="FunFam" id="2.10.230.10:FF:000001">
    <property type="entry name" value="DnaJ subfamily A member 2"/>
    <property type="match status" value="1"/>
</dbReference>
<protein>
    <submittedName>
        <fullName evidence="9">DnaJ-like protein, subfamily A, member 2</fullName>
    </submittedName>
</protein>
<dbReference type="SUPFAM" id="SSF57938">
    <property type="entry name" value="DnaJ/Hsp40 cysteine-rich domain"/>
    <property type="match status" value="1"/>
</dbReference>
<dbReference type="CDD" id="cd10747">
    <property type="entry name" value="DnaJ_C"/>
    <property type="match status" value="1"/>
</dbReference>
<accession>A0A1Y2H2Y8</accession>
<feature type="domain" description="CR-type" evidence="8">
    <location>
        <begin position="134"/>
        <end position="218"/>
    </location>
</feature>
<evidence type="ECO:0000256" key="3">
    <source>
        <dbReference type="ARBA" id="ARBA00022771"/>
    </source>
</evidence>
<dbReference type="SUPFAM" id="SSF49493">
    <property type="entry name" value="HSP40/DnaJ peptide-binding domain"/>
    <property type="match status" value="2"/>
</dbReference>
<evidence type="ECO:0000256" key="4">
    <source>
        <dbReference type="ARBA" id="ARBA00022833"/>
    </source>
</evidence>
<dbReference type="AlphaFoldDB" id="A0A1Y2H2Y8"/>
<dbReference type="PROSITE" id="PS50076">
    <property type="entry name" value="DNAJ_2"/>
    <property type="match status" value="1"/>
</dbReference>
<evidence type="ECO:0000313" key="9">
    <source>
        <dbReference type="EMBL" id="ORZ28906.1"/>
    </source>
</evidence>
<dbReference type="GO" id="GO:0008270">
    <property type="term" value="F:zinc ion binding"/>
    <property type="evidence" value="ECO:0007669"/>
    <property type="project" value="UniProtKB-KW"/>
</dbReference>
<dbReference type="CDD" id="cd10719">
    <property type="entry name" value="DnaJ_zf"/>
    <property type="match status" value="1"/>
</dbReference>
<evidence type="ECO:0000256" key="2">
    <source>
        <dbReference type="ARBA" id="ARBA00022737"/>
    </source>
</evidence>
<evidence type="ECO:0000313" key="10">
    <source>
        <dbReference type="Proteomes" id="UP000193648"/>
    </source>
</evidence>
<evidence type="ECO:0000259" key="7">
    <source>
        <dbReference type="PROSITE" id="PS50076"/>
    </source>
</evidence>
<dbReference type="STRING" id="64571.A0A1Y2H2Y8"/>
<gene>
    <name evidence="9" type="ORF">BCR41DRAFT_330419</name>
</gene>
<evidence type="ECO:0000256" key="5">
    <source>
        <dbReference type="PROSITE-ProRule" id="PRU00546"/>
    </source>
</evidence>
<organism evidence="9 10">
    <name type="scientific">Lobosporangium transversale</name>
    <dbReference type="NCBI Taxonomy" id="64571"/>
    <lineage>
        <taxon>Eukaryota</taxon>
        <taxon>Fungi</taxon>
        <taxon>Fungi incertae sedis</taxon>
        <taxon>Mucoromycota</taxon>
        <taxon>Mortierellomycotina</taxon>
        <taxon>Mortierellomycetes</taxon>
        <taxon>Mortierellales</taxon>
        <taxon>Mortierellaceae</taxon>
        <taxon>Lobosporangium</taxon>
    </lineage>
</organism>
<dbReference type="SUPFAM" id="SSF46565">
    <property type="entry name" value="Chaperone J-domain"/>
    <property type="match status" value="1"/>
</dbReference>
<dbReference type="InterPro" id="IPR002939">
    <property type="entry name" value="DnaJ_C"/>
</dbReference>
<feature type="region of interest" description="Disordered" evidence="6">
    <location>
        <begin position="384"/>
        <end position="416"/>
    </location>
</feature>
<reference evidence="9 10" key="1">
    <citation type="submission" date="2016-07" db="EMBL/GenBank/DDBJ databases">
        <title>Pervasive Adenine N6-methylation of Active Genes in Fungi.</title>
        <authorList>
            <consortium name="DOE Joint Genome Institute"/>
            <person name="Mondo S.J."/>
            <person name="Dannebaum R.O."/>
            <person name="Kuo R.C."/>
            <person name="Labutti K."/>
            <person name="Haridas S."/>
            <person name="Kuo A."/>
            <person name="Salamov A."/>
            <person name="Ahrendt S.R."/>
            <person name="Lipzen A."/>
            <person name="Sullivan W."/>
            <person name="Andreopoulos W.B."/>
            <person name="Clum A."/>
            <person name="Lindquist E."/>
            <person name="Daum C."/>
            <person name="Ramamoorthy G.K."/>
            <person name="Gryganskyi A."/>
            <person name="Culley D."/>
            <person name="Magnuson J.K."/>
            <person name="James T.Y."/>
            <person name="O'Malley M.A."/>
            <person name="Stajich J.E."/>
            <person name="Spatafora J.W."/>
            <person name="Visel A."/>
            <person name="Grigoriev I.V."/>
        </authorList>
    </citation>
    <scope>NUCLEOTIDE SEQUENCE [LARGE SCALE GENOMIC DNA]</scope>
    <source>
        <strain evidence="9 10">NRRL 3116</strain>
    </source>
</reference>
<dbReference type="GO" id="GO:0009408">
    <property type="term" value="P:response to heat"/>
    <property type="evidence" value="ECO:0007669"/>
    <property type="project" value="InterPro"/>
</dbReference>
<dbReference type="CDD" id="cd06257">
    <property type="entry name" value="DnaJ"/>
    <property type="match status" value="1"/>
</dbReference>
<dbReference type="FunFam" id="1.10.287.110:FF:000041">
    <property type="entry name" value="Chaperone protein DNAj, putative"/>
    <property type="match status" value="1"/>
</dbReference>
<dbReference type="FunFam" id="2.60.260.20:FF:000003">
    <property type="entry name" value="DnaJ subfamily A member 2"/>
    <property type="match status" value="1"/>
</dbReference>
<dbReference type="Pfam" id="PF00226">
    <property type="entry name" value="DnaJ"/>
    <property type="match status" value="1"/>
</dbReference>
<dbReference type="OrthoDB" id="550424at2759"/>
<dbReference type="RefSeq" id="XP_021886579.1">
    <property type="nucleotide sequence ID" value="XM_022021750.1"/>
</dbReference>
<dbReference type="InterPro" id="IPR036869">
    <property type="entry name" value="J_dom_sf"/>
</dbReference>
<keyword evidence="4 5" id="KW-0862">Zinc</keyword>
<evidence type="ECO:0000256" key="6">
    <source>
        <dbReference type="SAM" id="MobiDB-lite"/>
    </source>
</evidence>
<dbReference type="SMART" id="SM00271">
    <property type="entry name" value="DnaJ"/>
    <property type="match status" value="1"/>
</dbReference>
<dbReference type="InterPro" id="IPR018253">
    <property type="entry name" value="DnaJ_domain_CS"/>
</dbReference>
<dbReference type="PANTHER" id="PTHR43888">
    <property type="entry name" value="DNAJ-LIKE-2, ISOFORM A-RELATED"/>
    <property type="match status" value="1"/>
</dbReference>
<dbReference type="PROSITE" id="PS00636">
    <property type="entry name" value="DNAJ_1"/>
    <property type="match status" value="1"/>
</dbReference>
<dbReference type="InterPro" id="IPR008971">
    <property type="entry name" value="HSP40/DnaJ_pept-bd"/>
</dbReference>
<keyword evidence="3 5" id="KW-0863">Zinc-finger</keyword>
<dbReference type="Gene3D" id="1.10.287.110">
    <property type="entry name" value="DnaJ domain"/>
    <property type="match status" value="1"/>
</dbReference>
<dbReference type="Gene3D" id="2.10.230.10">
    <property type="entry name" value="Heat shock protein DnaJ, cysteine-rich domain"/>
    <property type="match status" value="1"/>
</dbReference>